<protein>
    <submittedName>
        <fullName evidence="2">Uncharacterized protein</fullName>
    </submittedName>
</protein>
<sequence length="122" mass="13975">MRDQLRNRLPTKQEHRELEEYTIRNRYKEQEATEFKHLIAAVGADQGWEITPIGNKDAQELADEELALQPEIADEDSSDEELLPPRRHRAPPDNNNNELCSSPIGSDDYDLAFGLFSQCHGD</sequence>
<keyword evidence="3" id="KW-1185">Reference proteome</keyword>
<reference evidence="2" key="1">
    <citation type="journal article" date="2020" name="Fungal Divers.">
        <title>Resolving the Mortierellaceae phylogeny through synthesis of multi-gene phylogenetics and phylogenomics.</title>
        <authorList>
            <person name="Vandepol N."/>
            <person name="Liber J."/>
            <person name="Desiro A."/>
            <person name="Na H."/>
            <person name="Kennedy M."/>
            <person name="Barry K."/>
            <person name="Grigoriev I.V."/>
            <person name="Miller A.N."/>
            <person name="O'Donnell K."/>
            <person name="Stajich J.E."/>
            <person name="Bonito G."/>
        </authorList>
    </citation>
    <scope>NUCLEOTIDE SEQUENCE</scope>
    <source>
        <strain evidence="2">NVP60</strain>
    </source>
</reference>
<dbReference type="AlphaFoldDB" id="A0A9P6UDM4"/>
<organism evidence="2 3">
    <name type="scientific">Linnemannia gamsii</name>
    <dbReference type="NCBI Taxonomy" id="64522"/>
    <lineage>
        <taxon>Eukaryota</taxon>
        <taxon>Fungi</taxon>
        <taxon>Fungi incertae sedis</taxon>
        <taxon>Mucoromycota</taxon>
        <taxon>Mortierellomycotina</taxon>
        <taxon>Mortierellomycetes</taxon>
        <taxon>Mortierellales</taxon>
        <taxon>Mortierellaceae</taxon>
        <taxon>Linnemannia</taxon>
    </lineage>
</organism>
<name>A0A9P6UDM4_9FUNG</name>
<dbReference type="Proteomes" id="UP000823405">
    <property type="component" value="Unassembled WGS sequence"/>
</dbReference>
<evidence type="ECO:0000256" key="1">
    <source>
        <dbReference type="SAM" id="MobiDB-lite"/>
    </source>
</evidence>
<feature type="compositionally biased region" description="Polar residues" evidence="1">
    <location>
        <begin position="93"/>
        <end position="103"/>
    </location>
</feature>
<dbReference type="OrthoDB" id="10539931at2759"/>
<gene>
    <name evidence="2" type="ORF">BGZ97_010777</name>
</gene>
<evidence type="ECO:0000313" key="3">
    <source>
        <dbReference type="Proteomes" id="UP000823405"/>
    </source>
</evidence>
<evidence type="ECO:0000313" key="2">
    <source>
        <dbReference type="EMBL" id="KAG0273206.1"/>
    </source>
</evidence>
<feature type="non-terminal residue" evidence="2">
    <location>
        <position position="122"/>
    </location>
</feature>
<proteinExistence type="predicted"/>
<comment type="caution">
    <text evidence="2">The sequence shown here is derived from an EMBL/GenBank/DDBJ whole genome shotgun (WGS) entry which is preliminary data.</text>
</comment>
<feature type="region of interest" description="Disordered" evidence="1">
    <location>
        <begin position="71"/>
        <end position="103"/>
    </location>
</feature>
<feature type="compositionally biased region" description="Acidic residues" evidence="1">
    <location>
        <begin position="71"/>
        <end position="82"/>
    </location>
</feature>
<accession>A0A9P6UDM4</accession>
<dbReference type="EMBL" id="JAAAIN010005733">
    <property type="protein sequence ID" value="KAG0273206.1"/>
    <property type="molecule type" value="Genomic_DNA"/>
</dbReference>